<dbReference type="GO" id="GO:0005524">
    <property type="term" value="F:ATP binding"/>
    <property type="evidence" value="ECO:0007669"/>
    <property type="project" value="UniProtKB-KW"/>
</dbReference>
<keyword evidence="6" id="KW-1185">Reference proteome</keyword>
<comment type="caution">
    <text evidence="5">The sequence shown here is derived from an EMBL/GenBank/DDBJ whole genome shotgun (WGS) entry which is preliminary data.</text>
</comment>
<organism evidence="5 6">
    <name type="scientific">Ideonella aquatica</name>
    <dbReference type="NCBI Taxonomy" id="2824119"/>
    <lineage>
        <taxon>Bacteria</taxon>
        <taxon>Pseudomonadati</taxon>
        <taxon>Pseudomonadota</taxon>
        <taxon>Betaproteobacteria</taxon>
        <taxon>Burkholderiales</taxon>
        <taxon>Sphaerotilaceae</taxon>
        <taxon>Ideonella</taxon>
    </lineage>
</organism>
<dbReference type="InterPro" id="IPR003778">
    <property type="entry name" value="CT_A_B"/>
</dbReference>
<dbReference type="GO" id="GO:0016787">
    <property type="term" value="F:hydrolase activity"/>
    <property type="evidence" value="ECO:0007669"/>
    <property type="project" value="UniProtKB-KW"/>
</dbReference>
<dbReference type="SUPFAM" id="SSF50891">
    <property type="entry name" value="Cyclophilin-like"/>
    <property type="match status" value="1"/>
</dbReference>
<sequence>MIEVLDPGLQTQLQDSGRWGWQADGVPVGGAMDGWSHRVANLLVGNAGDEATLEILLQGPRLRFARAAYIALVGAELPLTLDGQAVPAGRRLLVPAGAVLACGRARAGLRAYLAVQGGFDVPPVLGSRSTYVRGGFGGWQGRALQAGDRLPLGPAAAEPPITAGLDTTPTLPDPAQTERVLVVPGEHWEAFPAAERAAFLATAWRVGPQSDRMGYRLQGPALGAPALGELLSEGVAFGTVQVPPDGQPIALMAERQSTGGYPKIAHVAAVDLPLLAQMAPGQRLRFELISTDRAQALLEDRERTLAQLRRTLLETP</sequence>
<dbReference type="PANTHER" id="PTHR43309">
    <property type="entry name" value="5-OXOPROLINASE SUBUNIT C"/>
    <property type="match status" value="1"/>
</dbReference>
<dbReference type="InterPro" id="IPR052708">
    <property type="entry name" value="PxpC"/>
</dbReference>
<keyword evidence="2" id="KW-0378">Hydrolase</keyword>
<dbReference type="Gene3D" id="2.40.100.10">
    <property type="entry name" value="Cyclophilin-like"/>
    <property type="match status" value="1"/>
</dbReference>
<evidence type="ECO:0000313" key="5">
    <source>
        <dbReference type="EMBL" id="MBQ0960977.1"/>
    </source>
</evidence>
<dbReference type="EMBL" id="JAGQDE010000020">
    <property type="protein sequence ID" value="MBQ0960977.1"/>
    <property type="molecule type" value="Genomic_DNA"/>
</dbReference>
<evidence type="ECO:0000256" key="2">
    <source>
        <dbReference type="ARBA" id="ARBA00022801"/>
    </source>
</evidence>
<feature type="domain" description="Carboxyltransferase" evidence="4">
    <location>
        <begin position="23"/>
        <end position="304"/>
    </location>
</feature>
<evidence type="ECO:0000313" key="6">
    <source>
        <dbReference type="Proteomes" id="UP000678374"/>
    </source>
</evidence>
<accession>A0A940YLT5</accession>
<evidence type="ECO:0000256" key="3">
    <source>
        <dbReference type="ARBA" id="ARBA00022840"/>
    </source>
</evidence>
<name>A0A940YLT5_9BURK</name>
<dbReference type="Pfam" id="PF02626">
    <property type="entry name" value="CT_A_B"/>
    <property type="match status" value="1"/>
</dbReference>
<reference evidence="5" key="1">
    <citation type="submission" date="2021-04" db="EMBL/GenBank/DDBJ databases">
        <title>The genome sequence of Ideonella sp. 4Y11.</title>
        <authorList>
            <person name="Liu Y."/>
        </authorList>
    </citation>
    <scope>NUCLEOTIDE SEQUENCE</scope>
    <source>
        <strain evidence="5">4Y11</strain>
    </source>
</reference>
<gene>
    <name evidence="5" type="ORF">KAK06_18625</name>
</gene>
<proteinExistence type="predicted"/>
<dbReference type="NCBIfam" id="TIGR00724">
    <property type="entry name" value="urea_amlyse_rel"/>
    <property type="match status" value="1"/>
</dbReference>
<dbReference type="PANTHER" id="PTHR43309:SF3">
    <property type="entry name" value="5-OXOPROLINASE SUBUNIT C"/>
    <property type="match status" value="1"/>
</dbReference>
<evidence type="ECO:0000259" key="4">
    <source>
        <dbReference type="SMART" id="SM00797"/>
    </source>
</evidence>
<keyword evidence="3" id="KW-0067">ATP-binding</keyword>
<dbReference type="RefSeq" id="WP_210803651.1">
    <property type="nucleotide sequence ID" value="NZ_JAGQDE010000020.1"/>
</dbReference>
<dbReference type="InterPro" id="IPR029000">
    <property type="entry name" value="Cyclophilin-like_dom_sf"/>
</dbReference>
<evidence type="ECO:0000256" key="1">
    <source>
        <dbReference type="ARBA" id="ARBA00022741"/>
    </source>
</evidence>
<keyword evidence="1" id="KW-0547">Nucleotide-binding</keyword>
<dbReference type="SMART" id="SM00797">
    <property type="entry name" value="AHS2"/>
    <property type="match status" value="1"/>
</dbReference>
<dbReference type="AlphaFoldDB" id="A0A940YLT5"/>
<protein>
    <submittedName>
        <fullName evidence="5">Biotin-dependent carboxyltransferase family protein</fullName>
    </submittedName>
</protein>
<dbReference type="Proteomes" id="UP000678374">
    <property type="component" value="Unassembled WGS sequence"/>
</dbReference>